<keyword evidence="2" id="KW-0560">Oxidoreductase</keyword>
<dbReference type="InterPro" id="IPR002347">
    <property type="entry name" value="SDR_fam"/>
</dbReference>
<name>A0A6G1J7Q4_9PLEO</name>
<dbReference type="OrthoDB" id="191139at2759"/>
<dbReference type="EMBL" id="MU005577">
    <property type="protein sequence ID" value="KAF2686223.1"/>
    <property type="molecule type" value="Genomic_DNA"/>
</dbReference>
<evidence type="ECO:0000256" key="2">
    <source>
        <dbReference type="ARBA" id="ARBA00023002"/>
    </source>
</evidence>
<evidence type="ECO:0000313" key="3">
    <source>
        <dbReference type="EMBL" id="KAF2686223.1"/>
    </source>
</evidence>
<gene>
    <name evidence="3" type="ORF">K458DRAFT_430089</name>
</gene>
<dbReference type="Proteomes" id="UP000799291">
    <property type="component" value="Unassembled WGS sequence"/>
</dbReference>
<keyword evidence="4" id="KW-1185">Reference proteome</keyword>
<dbReference type="PANTHER" id="PTHR24320">
    <property type="entry name" value="RETINOL DEHYDROGENASE"/>
    <property type="match status" value="1"/>
</dbReference>
<protein>
    <submittedName>
        <fullName evidence="3">Retinol dehydrogenase 12</fullName>
    </submittedName>
</protein>
<dbReference type="InterPro" id="IPR036291">
    <property type="entry name" value="NAD(P)-bd_dom_sf"/>
</dbReference>
<evidence type="ECO:0000256" key="1">
    <source>
        <dbReference type="ARBA" id="ARBA00006484"/>
    </source>
</evidence>
<dbReference type="SUPFAM" id="SSF51735">
    <property type="entry name" value="NAD(P)-binding Rossmann-fold domains"/>
    <property type="match status" value="1"/>
</dbReference>
<proteinExistence type="inferred from homology"/>
<sequence>MSSAMDFGAKTTAFEVAQTFSSRIAGKTALITGVTLGSIGDATARAFAHGGAETVVITGRDNTKLSTARKALTEAYPKTRFRPLNLDLSSLKAVQKAAEEILVDKNVLQIDFLVANAGRNTFDQPRIETTDGIESHFGANHLGHHLFVKQLLPKIRAAAAKNAPGETRIVVVSSNGSMTSPIRFSDWNYVKASNDVPDDEKPNWGPYAALCGLEPEPASFEANIAYGQSKTANVLMAVHLNKLSAGEGIYSFSLHPGFVESNGVKDFIPKMSDTLKPLLNQIKTLEQGAATSLVAAVDPGLKPEGGVFLVDCQVNREMCPSWACDEGAAEKLWQLSEEILDSKL</sequence>
<comment type="similarity">
    <text evidence="1">Belongs to the short-chain dehydrogenases/reductases (SDR) family.</text>
</comment>
<accession>A0A6G1J7Q4</accession>
<dbReference type="GO" id="GO:0016491">
    <property type="term" value="F:oxidoreductase activity"/>
    <property type="evidence" value="ECO:0007669"/>
    <property type="project" value="UniProtKB-KW"/>
</dbReference>
<reference evidence="3" key="1">
    <citation type="journal article" date="2020" name="Stud. Mycol.">
        <title>101 Dothideomycetes genomes: a test case for predicting lifestyles and emergence of pathogens.</title>
        <authorList>
            <person name="Haridas S."/>
            <person name="Albert R."/>
            <person name="Binder M."/>
            <person name="Bloem J."/>
            <person name="Labutti K."/>
            <person name="Salamov A."/>
            <person name="Andreopoulos B."/>
            <person name="Baker S."/>
            <person name="Barry K."/>
            <person name="Bills G."/>
            <person name="Bluhm B."/>
            <person name="Cannon C."/>
            <person name="Castanera R."/>
            <person name="Culley D."/>
            <person name="Daum C."/>
            <person name="Ezra D."/>
            <person name="Gonzalez J."/>
            <person name="Henrissat B."/>
            <person name="Kuo A."/>
            <person name="Liang C."/>
            <person name="Lipzen A."/>
            <person name="Lutzoni F."/>
            <person name="Magnuson J."/>
            <person name="Mondo S."/>
            <person name="Nolan M."/>
            <person name="Ohm R."/>
            <person name="Pangilinan J."/>
            <person name="Park H.-J."/>
            <person name="Ramirez L."/>
            <person name="Alfaro M."/>
            <person name="Sun H."/>
            <person name="Tritt A."/>
            <person name="Yoshinaga Y."/>
            <person name="Zwiers L.-H."/>
            <person name="Turgeon B."/>
            <person name="Goodwin S."/>
            <person name="Spatafora J."/>
            <person name="Crous P."/>
            <person name="Grigoriev I."/>
        </authorList>
    </citation>
    <scope>NUCLEOTIDE SEQUENCE</scope>
    <source>
        <strain evidence="3">CBS 122367</strain>
    </source>
</reference>
<dbReference type="PANTHER" id="PTHR24320:SF283">
    <property type="entry name" value="RETINOL DEHYDROGENASE 11"/>
    <property type="match status" value="1"/>
</dbReference>
<dbReference type="Pfam" id="PF00106">
    <property type="entry name" value="adh_short"/>
    <property type="match status" value="1"/>
</dbReference>
<dbReference type="AlphaFoldDB" id="A0A6G1J7Q4"/>
<evidence type="ECO:0000313" key="4">
    <source>
        <dbReference type="Proteomes" id="UP000799291"/>
    </source>
</evidence>
<organism evidence="3 4">
    <name type="scientific">Lentithecium fluviatile CBS 122367</name>
    <dbReference type="NCBI Taxonomy" id="1168545"/>
    <lineage>
        <taxon>Eukaryota</taxon>
        <taxon>Fungi</taxon>
        <taxon>Dikarya</taxon>
        <taxon>Ascomycota</taxon>
        <taxon>Pezizomycotina</taxon>
        <taxon>Dothideomycetes</taxon>
        <taxon>Pleosporomycetidae</taxon>
        <taxon>Pleosporales</taxon>
        <taxon>Massarineae</taxon>
        <taxon>Lentitheciaceae</taxon>
        <taxon>Lentithecium</taxon>
    </lineage>
</organism>
<dbReference type="Gene3D" id="3.40.50.720">
    <property type="entry name" value="NAD(P)-binding Rossmann-like Domain"/>
    <property type="match status" value="1"/>
</dbReference>